<keyword evidence="3" id="KW-0479">Metal-binding</keyword>
<dbReference type="InterPro" id="IPR011333">
    <property type="entry name" value="SKP1/BTB/POZ_sf"/>
</dbReference>
<evidence type="ECO:0000259" key="14">
    <source>
        <dbReference type="PROSITE" id="PS50157"/>
    </source>
</evidence>
<organism evidence="15 16">
    <name type="scientific">Panagrellus redivivus</name>
    <name type="common">Microworm</name>
    <dbReference type="NCBI Taxonomy" id="6233"/>
    <lineage>
        <taxon>Eukaryota</taxon>
        <taxon>Metazoa</taxon>
        <taxon>Ecdysozoa</taxon>
        <taxon>Nematoda</taxon>
        <taxon>Chromadorea</taxon>
        <taxon>Rhabditida</taxon>
        <taxon>Tylenchina</taxon>
        <taxon>Panagrolaimomorpha</taxon>
        <taxon>Panagrolaimoidea</taxon>
        <taxon>Panagrolaimidae</taxon>
        <taxon>Panagrellus</taxon>
    </lineage>
</organism>
<keyword evidence="10" id="KW-0539">Nucleus</keyword>
<dbReference type="GO" id="GO:0005634">
    <property type="term" value="C:nucleus"/>
    <property type="evidence" value="ECO:0007669"/>
    <property type="project" value="UniProtKB-SubCell"/>
</dbReference>
<dbReference type="SMART" id="SM00875">
    <property type="entry name" value="BACK"/>
    <property type="match status" value="1"/>
</dbReference>
<dbReference type="Pfam" id="PF07707">
    <property type="entry name" value="BACK"/>
    <property type="match status" value="1"/>
</dbReference>
<dbReference type="CDD" id="cd18186">
    <property type="entry name" value="BTB_POZ_ZBTB_KLHL-like"/>
    <property type="match status" value="1"/>
</dbReference>
<evidence type="ECO:0000256" key="8">
    <source>
        <dbReference type="ARBA" id="ARBA00023125"/>
    </source>
</evidence>
<dbReference type="InterPro" id="IPR013087">
    <property type="entry name" value="Znf_C2H2_type"/>
</dbReference>
<feature type="region of interest" description="Disordered" evidence="12">
    <location>
        <begin position="347"/>
        <end position="384"/>
    </location>
</feature>
<feature type="domain" description="C2H2-type" evidence="14">
    <location>
        <begin position="639"/>
        <end position="666"/>
    </location>
</feature>
<dbReference type="GO" id="GO:0000978">
    <property type="term" value="F:RNA polymerase II cis-regulatory region sequence-specific DNA binding"/>
    <property type="evidence" value="ECO:0007669"/>
    <property type="project" value="TreeGrafter"/>
</dbReference>
<feature type="domain" description="C2H2-type" evidence="14">
    <location>
        <begin position="582"/>
        <end position="609"/>
    </location>
</feature>
<evidence type="ECO:0000256" key="12">
    <source>
        <dbReference type="SAM" id="MobiDB-lite"/>
    </source>
</evidence>
<reference evidence="15" key="1">
    <citation type="journal article" date="2013" name="Genetics">
        <title>The draft genome and transcriptome of Panagrellus redivivus are shaped by the harsh demands of a free-living lifestyle.</title>
        <authorList>
            <person name="Srinivasan J."/>
            <person name="Dillman A.R."/>
            <person name="Macchietto M.G."/>
            <person name="Heikkinen L."/>
            <person name="Lakso M."/>
            <person name="Fracchia K.M."/>
            <person name="Antoshechkin I."/>
            <person name="Mortazavi A."/>
            <person name="Wong G."/>
            <person name="Sternberg P.W."/>
        </authorList>
    </citation>
    <scope>NUCLEOTIDE SEQUENCE [LARGE SCALE GENOMIC DNA]</scope>
    <source>
        <strain evidence="15">MT8872</strain>
    </source>
</reference>
<feature type="domain" description="C2H2-type" evidence="14">
    <location>
        <begin position="526"/>
        <end position="553"/>
    </location>
</feature>
<dbReference type="Pfam" id="PF00651">
    <property type="entry name" value="BTB"/>
    <property type="match status" value="1"/>
</dbReference>
<dbReference type="Gene3D" id="1.25.40.420">
    <property type="match status" value="1"/>
</dbReference>
<feature type="domain" description="C2H2-type" evidence="14">
    <location>
        <begin position="609"/>
        <end position="638"/>
    </location>
</feature>
<protein>
    <submittedName>
        <fullName evidence="16">BTB domain-containing protein</fullName>
    </submittedName>
</protein>
<accession>A0A7E4V3A7</accession>
<dbReference type="Gene3D" id="3.30.710.10">
    <property type="entry name" value="Potassium Channel Kv1.1, Chain A"/>
    <property type="match status" value="1"/>
</dbReference>
<keyword evidence="9" id="KW-0804">Transcription</keyword>
<feature type="compositionally biased region" description="Low complexity" evidence="12">
    <location>
        <begin position="963"/>
        <end position="996"/>
    </location>
</feature>
<evidence type="ECO:0000313" key="16">
    <source>
        <dbReference type="WBParaSite" id="Pan_g16020.t1"/>
    </source>
</evidence>
<name>A0A7E4V3A7_PANRE</name>
<feature type="region of interest" description="Disordered" evidence="12">
    <location>
        <begin position="955"/>
        <end position="996"/>
    </location>
</feature>
<keyword evidence="7" id="KW-0805">Transcription regulation</keyword>
<evidence type="ECO:0000256" key="2">
    <source>
        <dbReference type="ARBA" id="ARBA00006991"/>
    </source>
</evidence>
<dbReference type="SUPFAM" id="SSF54695">
    <property type="entry name" value="POZ domain"/>
    <property type="match status" value="1"/>
</dbReference>
<dbReference type="Proteomes" id="UP000492821">
    <property type="component" value="Unassembled WGS sequence"/>
</dbReference>
<feature type="domain" description="C2H2-type" evidence="14">
    <location>
        <begin position="667"/>
        <end position="695"/>
    </location>
</feature>
<evidence type="ECO:0000256" key="7">
    <source>
        <dbReference type="ARBA" id="ARBA00023015"/>
    </source>
</evidence>
<proteinExistence type="inferred from homology"/>
<reference evidence="16" key="2">
    <citation type="submission" date="2020-10" db="UniProtKB">
        <authorList>
            <consortium name="WormBaseParasite"/>
        </authorList>
    </citation>
    <scope>IDENTIFICATION</scope>
</reference>
<dbReference type="FunFam" id="3.30.160.60:FF:000624">
    <property type="entry name" value="zinc finger protein 697"/>
    <property type="match status" value="1"/>
</dbReference>
<keyword evidence="15" id="KW-1185">Reference proteome</keyword>
<evidence type="ECO:0000256" key="10">
    <source>
        <dbReference type="ARBA" id="ARBA00023242"/>
    </source>
</evidence>
<evidence type="ECO:0000256" key="1">
    <source>
        <dbReference type="ARBA" id="ARBA00004123"/>
    </source>
</evidence>
<dbReference type="InterPro" id="IPR036236">
    <property type="entry name" value="Znf_C2H2_sf"/>
</dbReference>
<dbReference type="GO" id="GO:0008270">
    <property type="term" value="F:zinc ion binding"/>
    <property type="evidence" value="ECO:0007669"/>
    <property type="project" value="UniProtKB-KW"/>
</dbReference>
<evidence type="ECO:0000256" key="3">
    <source>
        <dbReference type="ARBA" id="ARBA00022723"/>
    </source>
</evidence>
<dbReference type="Pfam" id="PF00096">
    <property type="entry name" value="zf-C2H2"/>
    <property type="match status" value="2"/>
</dbReference>
<evidence type="ECO:0000259" key="13">
    <source>
        <dbReference type="PROSITE" id="PS50097"/>
    </source>
</evidence>
<dbReference type="PANTHER" id="PTHR24393:SF15">
    <property type="entry name" value="IP01243P-RELATED"/>
    <property type="match status" value="1"/>
</dbReference>
<dbReference type="PROSITE" id="PS00028">
    <property type="entry name" value="ZINC_FINGER_C2H2_1"/>
    <property type="match status" value="3"/>
</dbReference>
<evidence type="ECO:0000313" key="15">
    <source>
        <dbReference type="Proteomes" id="UP000492821"/>
    </source>
</evidence>
<dbReference type="InterPro" id="IPR000210">
    <property type="entry name" value="BTB/POZ_dom"/>
</dbReference>
<dbReference type="SMART" id="SM00355">
    <property type="entry name" value="ZnF_C2H2"/>
    <property type="match status" value="9"/>
</dbReference>
<keyword evidence="8" id="KW-0238">DNA-binding</keyword>
<keyword evidence="5 11" id="KW-0863">Zinc-finger</keyword>
<dbReference type="FunFam" id="3.30.160.60:FF:002606">
    <property type="entry name" value="Zinc finger protein, putative"/>
    <property type="match status" value="1"/>
</dbReference>
<dbReference type="PROSITE" id="PS50097">
    <property type="entry name" value="BTB"/>
    <property type="match status" value="1"/>
</dbReference>
<sequence>MALQLPPTNGNNGLNPMCFTNEIAYGIFEQLRLQRVEGKYCDVVIVVKERQFAAHRNVLSACSPFFESILHTDKIFKEKISVRVEDVETFELFLNFLYGATITVDRRTVGELLVMASNFLVARLRAYCIEYLQNVIDNTNCIDISRLAERCNLPGLYKHATDYMDNNIDNVLIESEDLLEESSQSLRMFIEDLRCRLNVSPECHFRCLLRWVGHNLIEREHEFYEILKTCMLHEIQDDRLHSILDNAVLFKQSRKCFLDVLHFMYEEGVLLGKFEPDYAMLLQACQRGELFYCDNKQQVDPQYLYENTNDDDALGNLDGNDEASDVDDMMSELLEEPMERPKLKLKINLGAGSPKKAPAARDPNIPRKRGRPPKPRPPPQEIDYENLNEEPSEVFYEFDESAIPTFDEPDDFNPDQVASNSTDDIGAVVCGVETQDPDNEFHCEYCNFKTYNATNLKRHTAAAHLRNVVHCCNRCSFETKWNRAFYDHARTHIPGPPFRCDSCEYTVDRIHVLLTHRLTHPGDPPFKCSECDFRGLFKSHLINHHRIHTGEKPYLCPDCNKGFAMKFSLQKHMSVHSTDRPFSCRECDFTAKYQSELIAHRRNHSGDLFFCQQAGCTYSSPKKSQLAAHLRTHLAVRSHQCQICKRSFIEKSHLVRHERIHLIEKPFKCENCEYASSRRDKLKEHILKHHNAQQSPKTHRRRFRRAKQVAQLAAQAIDPTRMQPVALDEETFFQPIEEPSTSSQQQPHQQMVHTVQYDPALHNDGAYMQNPPQETSFLTSEGYVVPMDPVTMMAVDQPSSSQYINHDEPMRMLHDEQQMHMSHEEPMQQMGGEWPMMAPMRPASESLPHQHPMNTISPSPSLKYYPHNVQQQHVDNRQDVFFTQQQQQHNQQHKDDLGLAGVDISQGHLDMQRPLSLPSYGGTQFFISTDNNINNQHQQFMHPQPHVTMERYLQNQAQQQTGPSISDQQQHQVQDHSPIQVQQQQQQQQQPDQWWP</sequence>
<dbReference type="InterPro" id="IPR011705">
    <property type="entry name" value="BACK"/>
</dbReference>
<evidence type="ECO:0000256" key="4">
    <source>
        <dbReference type="ARBA" id="ARBA00022737"/>
    </source>
</evidence>
<evidence type="ECO:0000256" key="5">
    <source>
        <dbReference type="ARBA" id="ARBA00022771"/>
    </source>
</evidence>
<feature type="domain" description="C2H2-type" evidence="14">
    <location>
        <begin position="498"/>
        <end position="525"/>
    </location>
</feature>
<keyword evidence="6" id="KW-0862">Zinc</keyword>
<dbReference type="SUPFAM" id="SSF57667">
    <property type="entry name" value="beta-beta-alpha zinc fingers"/>
    <property type="match status" value="4"/>
</dbReference>
<evidence type="ECO:0000256" key="6">
    <source>
        <dbReference type="ARBA" id="ARBA00022833"/>
    </source>
</evidence>
<keyword evidence="4" id="KW-0677">Repeat</keyword>
<comment type="similarity">
    <text evidence="2">Belongs to the krueppel C2H2-type zinc-finger protein family.</text>
</comment>
<evidence type="ECO:0000256" key="11">
    <source>
        <dbReference type="PROSITE-ProRule" id="PRU00042"/>
    </source>
</evidence>
<feature type="domain" description="BTB" evidence="13">
    <location>
        <begin position="41"/>
        <end position="106"/>
    </location>
</feature>
<dbReference type="GO" id="GO:0001228">
    <property type="term" value="F:DNA-binding transcription activator activity, RNA polymerase II-specific"/>
    <property type="evidence" value="ECO:0007669"/>
    <property type="project" value="TreeGrafter"/>
</dbReference>
<comment type="subcellular location">
    <subcellularLocation>
        <location evidence="1">Nucleus</location>
    </subcellularLocation>
</comment>
<dbReference type="PANTHER" id="PTHR24393">
    <property type="entry name" value="ZINC FINGER PROTEIN"/>
    <property type="match status" value="1"/>
</dbReference>
<evidence type="ECO:0000256" key="9">
    <source>
        <dbReference type="ARBA" id="ARBA00023163"/>
    </source>
</evidence>
<feature type="domain" description="C2H2-type" evidence="14">
    <location>
        <begin position="554"/>
        <end position="581"/>
    </location>
</feature>
<dbReference type="FunFam" id="3.30.160.60:FF:000110">
    <property type="entry name" value="Zinc finger protein-like"/>
    <property type="match status" value="1"/>
</dbReference>
<dbReference type="PROSITE" id="PS50157">
    <property type="entry name" value="ZINC_FINGER_C2H2_2"/>
    <property type="match status" value="7"/>
</dbReference>
<dbReference type="Gene3D" id="3.30.160.60">
    <property type="entry name" value="Classic Zinc Finger"/>
    <property type="match status" value="6"/>
</dbReference>
<dbReference type="WBParaSite" id="Pan_g16020.t1">
    <property type="protein sequence ID" value="Pan_g16020.t1"/>
    <property type="gene ID" value="Pan_g16020"/>
</dbReference>
<dbReference type="SMART" id="SM00225">
    <property type="entry name" value="BTB"/>
    <property type="match status" value="1"/>
</dbReference>
<dbReference type="AlphaFoldDB" id="A0A7E4V3A7"/>